<dbReference type="EMBL" id="JAMXFF010000004">
    <property type="protein sequence ID" value="MCT7965480.1"/>
    <property type="molecule type" value="Genomic_DNA"/>
</dbReference>
<accession>A0ABT2ML52</accession>
<proteinExistence type="predicted"/>
<evidence type="ECO:0000313" key="2">
    <source>
        <dbReference type="EMBL" id="MCT7965480.1"/>
    </source>
</evidence>
<protein>
    <submittedName>
        <fullName evidence="2">Uncharacterized protein</fullName>
    </submittedName>
</protein>
<organism evidence="2 3">
    <name type="scientific">Laspinema palackyanum D2a</name>
    <dbReference type="NCBI Taxonomy" id="2953684"/>
    <lineage>
        <taxon>Bacteria</taxon>
        <taxon>Bacillati</taxon>
        <taxon>Cyanobacteriota</taxon>
        <taxon>Cyanophyceae</taxon>
        <taxon>Oscillatoriophycideae</taxon>
        <taxon>Oscillatoriales</taxon>
        <taxon>Laspinemataceae</taxon>
        <taxon>Laspinema</taxon>
        <taxon>Laspinema palackyanum</taxon>
    </lineage>
</organism>
<reference evidence="2 3" key="1">
    <citation type="journal article" date="2022" name="Front. Microbiol.">
        <title>High genomic differentiation and limited gene flow indicate recent cryptic speciation within the genus Laspinema (cyanobacteria).</title>
        <authorList>
            <person name="Stanojkovic A."/>
            <person name="Skoupy S."/>
            <person name="Skaloud P."/>
            <person name="Dvorak P."/>
        </authorList>
    </citation>
    <scope>NUCLEOTIDE SEQUENCE [LARGE SCALE GENOMIC DNA]</scope>
    <source>
        <strain evidence="2 3">D2a</strain>
    </source>
</reference>
<keyword evidence="3" id="KW-1185">Reference proteome</keyword>
<comment type="caution">
    <text evidence="2">The sequence shown here is derived from an EMBL/GenBank/DDBJ whole genome shotgun (WGS) entry which is preliminary data.</text>
</comment>
<sequence length="89" mass="9664">MAEAPHALKGGDRACMEAGETACFVRAVYPPIHCEVRSHVTRGPHPSPPLAKGRGPEVELEMRSHVTRGPHPNPPLAKGRGPEVYLKLR</sequence>
<evidence type="ECO:0000256" key="1">
    <source>
        <dbReference type="SAM" id="MobiDB-lite"/>
    </source>
</evidence>
<dbReference type="Proteomes" id="UP001525890">
    <property type="component" value="Unassembled WGS sequence"/>
</dbReference>
<gene>
    <name evidence="2" type="ORF">NG799_03925</name>
</gene>
<evidence type="ECO:0000313" key="3">
    <source>
        <dbReference type="Proteomes" id="UP001525890"/>
    </source>
</evidence>
<feature type="region of interest" description="Disordered" evidence="1">
    <location>
        <begin position="65"/>
        <end position="89"/>
    </location>
</feature>
<name>A0ABT2ML52_9CYAN</name>
<dbReference type="RefSeq" id="WP_368005179.1">
    <property type="nucleotide sequence ID" value="NZ_JAMXFF010000004.1"/>
</dbReference>